<reference evidence="1" key="1">
    <citation type="submission" date="2021-06" db="EMBL/GenBank/DDBJ databases">
        <authorList>
            <person name="Kallberg Y."/>
            <person name="Tangrot J."/>
            <person name="Rosling A."/>
        </authorList>
    </citation>
    <scope>NUCLEOTIDE SEQUENCE</scope>
    <source>
        <strain evidence="1">CL356</strain>
    </source>
</reference>
<sequence length="332" mass="35940">MERLKPASTRSNYDGGMPRYAKTKLISDLVSKFDFTSYTRLAKDVSSGRMSTLLAVSGCLRLTHACHRAELQPLVTTSALFKPGLQLQCLRTRFIPLSPFQTSETMRSFFLASSIFTLVTFKNITWARAQFVDPAISCTLACIERHSANGCTPGERTPQTCPGWTSTTDSFRSTPAANWYCNTTLVPHDCEDNYIVQHHTVEEIRFCHMLLGDYTAPTPDPSQDSTTPMHGSILLPSPEWASAIMEPRQQTSLTQVSRSPLKGGSMSVQIDGAPASTLSTSSSGAGAARDQCAASPVFSSAQLESTTHQVIVKNGLAESESGAGTLELSAIT</sequence>
<evidence type="ECO:0000313" key="2">
    <source>
        <dbReference type="Proteomes" id="UP000789525"/>
    </source>
</evidence>
<keyword evidence="2" id="KW-1185">Reference proteome</keyword>
<gene>
    <name evidence="1" type="ORF">ACOLOM_LOCUS6140</name>
</gene>
<proteinExistence type="predicted"/>
<organism evidence="1 2">
    <name type="scientific">Acaulospora colombiana</name>
    <dbReference type="NCBI Taxonomy" id="27376"/>
    <lineage>
        <taxon>Eukaryota</taxon>
        <taxon>Fungi</taxon>
        <taxon>Fungi incertae sedis</taxon>
        <taxon>Mucoromycota</taxon>
        <taxon>Glomeromycotina</taxon>
        <taxon>Glomeromycetes</taxon>
        <taxon>Diversisporales</taxon>
        <taxon>Acaulosporaceae</taxon>
        <taxon>Acaulospora</taxon>
    </lineage>
</organism>
<dbReference type="EMBL" id="CAJVPT010012243">
    <property type="protein sequence ID" value="CAG8585912.1"/>
    <property type="molecule type" value="Genomic_DNA"/>
</dbReference>
<accession>A0ACA9MEX3</accession>
<comment type="caution">
    <text evidence="1">The sequence shown here is derived from an EMBL/GenBank/DDBJ whole genome shotgun (WGS) entry which is preliminary data.</text>
</comment>
<name>A0ACA9MEX3_9GLOM</name>
<evidence type="ECO:0000313" key="1">
    <source>
        <dbReference type="EMBL" id="CAG8585912.1"/>
    </source>
</evidence>
<dbReference type="Proteomes" id="UP000789525">
    <property type="component" value="Unassembled WGS sequence"/>
</dbReference>
<protein>
    <submittedName>
        <fullName evidence="1">3868_t:CDS:1</fullName>
    </submittedName>
</protein>